<organism evidence="9 10">
    <name type="scientific">Paractinoplanes atraurantiacus</name>
    <dbReference type="NCBI Taxonomy" id="1036182"/>
    <lineage>
        <taxon>Bacteria</taxon>
        <taxon>Bacillati</taxon>
        <taxon>Actinomycetota</taxon>
        <taxon>Actinomycetes</taxon>
        <taxon>Micromonosporales</taxon>
        <taxon>Micromonosporaceae</taxon>
        <taxon>Paractinoplanes</taxon>
    </lineage>
</organism>
<proteinExistence type="inferred from homology"/>
<dbReference type="InterPro" id="IPR002220">
    <property type="entry name" value="DapA-like"/>
</dbReference>
<gene>
    <name evidence="9" type="ORF">SAMN05421748_12796</name>
</gene>
<reference evidence="9 10" key="1">
    <citation type="submission" date="2017-09" db="EMBL/GenBank/DDBJ databases">
        <authorList>
            <person name="Ehlers B."/>
            <person name="Leendertz F.H."/>
        </authorList>
    </citation>
    <scope>NUCLEOTIDE SEQUENCE [LARGE SCALE GENOMIC DNA]</scope>
    <source>
        <strain evidence="9 10">CGMCC 4.6857</strain>
    </source>
</reference>
<dbReference type="PIRSF" id="PIRSF001365">
    <property type="entry name" value="DHDPS"/>
    <property type="match status" value="1"/>
</dbReference>
<dbReference type="HAMAP" id="MF_00694">
    <property type="entry name" value="KDGDH"/>
    <property type="match status" value="1"/>
</dbReference>
<dbReference type="SMART" id="SM01130">
    <property type="entry name" value="DHDPS"/>
    <property type="match status" value="1"/>
</dbReference>
<dbReference type="Pfam" id="PF00701">
    <property type="entry name" value="DHDPS"/>
    <property type="match status" value="1"/>
</dbReference>
<dbReference type="OrthoDB" id="8995637at2"/>
<feature type="active site" description="Proton donor/acceptor" evidence="7">
    <location>
        <position position="133"/>
    </location>
</feature>
<dbReference type="GO" id="GO:0047448">
    <property type="term" value="F:5-dehydro-4-deoxyglucarate dehydratase activity"/>
    <property type="evidence" value="ECO:0007669"/>
    <property type="project" value="UniProtKB-UniRule"/>
</dbReference>
<sequence length="302" mass="31148">MLFEGVLFFPVTPFGPDGELDEATLAKHVDRGVTAGAGGVFVACGTGEFHALSPAEIERCARVAATAAAGRVPVLAAAGGPLPVALDHATRLAGAGADGILLFPPYLVNGSQQGILDYAGAVTEAAGLPTVYYQRGNAVPTPSTAAELARLPHLIGIKDGVGNVELMHRTVRAVRQVAGDDFQFFNGLPTAEVTVPAYRGIGVPLYSSAVFAFAPEIALAFYRAISTSDTAAAGALLDGFYHPLVELRDRAPGHAVSLIKAGLRLRGLDAGGVRPPLTGAAPEHVDRLAALLETGLRLAERS</sequence>
<dbReference type="EMBL" id="OBDY01000027">
    <property type="protein sequence ID" value="SNY64951.1"/>
    <property type="molecule type" value="Genomic_DNA"/>
</dbReference>
<dbReference type="Proteomes" id="UP000219612">
    <property type="component" value="Unassembled WGS sequence"/>
</dbReference>
<dbReference type="GO" id="GO:0042838">
    <property type="term" value="P:D-glucarate catabolic process"/>
    <property type="evidence" value="ECO:0007669"/>
    <property type="project" value="UniProtKB-UniRule"/>
</dbReference>
<evidence type="ECO:0000256" key="4">
    <source>
        <dbReference type="ARBA" id="ARBA00023239"/>
    </source>
</evidence>
<accession>A0A285K0W1</accession>
<keyword evidence="10" id="KW-1185">Reference proteome</keyword>
<protein>
    <recommendedName>
        <fullName evidence="5">Probable 5-dehydro-4-deoxyglucarate dehydratase</fullName>
        <ecNumber evidence="5">4.2.1.41</ecNumber>
    </recommendedName>
    <alternativeName>
        <fullName evidence="5">5-keto-4-deoxy-glucarate dehydratase</fullName>
        <shortName evidence="5">KDGDH</shortName>
    </alternativeName>
</protein>
<dbReference type="SUPFAM" id="SSF51569">
    <property type="entry name" value="Aldolase"/>
    <property type="match status" value="1"/>
</dbReference>
<dbReference type="EC" id="4.2.1.41" evidence="5"/>
<evidence type="ECO:0000313" key="9">
    <source>
        <dbReference type="EMBL" id="SNY64951.1"/>
    </source>
</evidence>
<dbReference type="Gene3D" id="3.20.20.70">
    <property type="entry name" value="Aldolase class I"/>
    <property type="match status" value="1"/>
</dbReference>
<name>A0A285K0W1_9ACTN</name>
<evidence type="ECO:0000256" key="3">
    <source>
        <dbReference type="ARBA" id="ARBA00007592"/>
    </source>
</evidence>
<evidence type="ECO:0000256" key="6">
    <source>
        <dbReference type="PIRNR" id="PIRNR001365"/>
    </source>
</evidence>
<dbReference type="PANTHER" id="PTHR12128:SF19">
    <property type="entry name" value="5-DEHYDRO-4-DEOXYGLUCARATE DEHYDRATASE 2-RELATED"/>
    <property type="match status" value="1"/>
</dbReference>
<comment type="similarity">
    <text evidence="3 5 6">Belongs to the DapA family.</text>
</comment>
<comment type="pathway">
    <text evidence="2 5">Carbohydrate acid metabolism; D-glucarate degradation; 2,5-dioxopentanoate from D-glucarate: step 2/2.</text>
</comment>
<comment type="catalytic activity">
    <reaction evidence="1 5">
        <text>5-dehydro-4-deoxy-D-glucarate + H(+) = 2,5-dioxopentanoate + CO2 + H2O</text>
        <dbReference type="Rhea" id="RHEA:24608"/>
        <dbReference type="ChEBI" id="CHEBI:15377"/>
        <dbReference type="ChEBI" id="CHEBI:15378"/>
        <dbReference type="ChEBI" id="CHEBI:16526"/>
        <dbReference type="ChEBI" id="CHEBI:42819"/>
        <dbReference type="ChEBI" id="CHEBI:58136"/>
        <dbReference type="EC" id="4.2.1.41"/>
    </reaction>
</comment>
<evidence type="ECO:0000256" key="2">
    <source>
        <dbReference type="ARBA" id="ARBA00004983"/>
    </source>
</evidence>
<feature type="binding site" evidence="8">
    <location>
        <position position="46"/>
    </location>
    <ligand>
        <name>pyruvate</name>
        <dbReference type="ChEBI" id="CHEBI:15361"/>
    </ligand>
</feature>
<dbReference type="AlphaFoldDB" id="A0A285K0W1"/>
<dbReference type="GO" id="GO:0008840">
    <property type="term" value="F:4-hydroxy-tetrahydrodipicolinate synthase activity"/>
    <property type="evidence" value="ECO:0007669"/>
    <property type="project" value="TreeGrafter"/>
</dbReference>
<dbReference type="RefSeq" id="WP_097327218.1">
    <property type="nucleotide sequence ID" value="NZ_OBDY01000027.1"/>
</dbReference>
<evidence type="ECO:0000256" key="5">
    <source>
        <dbReference type="HAMAP-Rule" id="MF_00694"/>
    </source>
</evidence>
<dbReference type="UniPathway" id="UPA00564">
    <property type="reaction ID" value="UER00628"/>
</dbReference>
<dbReference type="NCBIfam" id="NF002958">
    <property type="entry name" value="PRK03620.1"/>
    <property type="match status" value="1"/>
</dbReference>
<evidence type="ECO:0000256" key="8">
    <source>
        <dbReference type="PIRSR" id="PIRSR001365-2"/>
    </source>
</evidence>
<evidence type="ECO:0000256" key="7">
    <source>
        <dbReference type="PIRSR" id="PIRSR001365-1"/>
    </source>
</evidence>
<dbReference type="PANTHER" id="PTHR12128">
    <property type="entry name" value="DIHYDRODIPICOLINATE SYNTHASE"/>
    <property type="match status" value="1"/>
</dbReference>
<evidence type="ECO:0000256" key="1">
    <source>
        <dbReference type="ARBA" id="ARBA00001446"/>
    </source>
</evidence>
<evidence type="ECO:0000313" key="10">
    <source>
        <dbReference type="Proteomes" id="UP000219612"/>
    </source>
</evidence>
<feature type="active site" description="Schiff-base intermediate with substrate" evidence="7">
    <location>
        <position position="158"/>
    </location>
</feature>
<dbReference type="InterPro" id="IPR017655">
    <property type="entry name" value="Dehydro-deoxyglucarate_dehyd"/>
</dbReference>
<dbReference type="InterPro" id="IPR013785">
    <property type="entry name" value="Aldolase_TIM"/>
</dbReference>
<keyword evidence="4 5" id="KW-0456">Lyase</keyword>